<dbReference type="STRING" id="658196.A0A397RY58"/>
<dbReference type="InterPro" id="IPR050836">
    <property type="entry name" value="SDS22/Internalin_LRR"/>
</dbReference>
<evidence type="ECO:0000313" key="3">
    <source>
        <dbReference type="EMBL" id="RIA78638.1"/>
    </source>
</evidence>
<gene>
    <name evidence="3" type="ORF">C1645_842791</name>
</gene>
<keyword evidence="2" id="KW-0677">Repeat</keyword>
<dbReference type="PANTHER" id="PTHR46652">
    <property type="entry name" value="LEUCINE-RICH REPEAT AND IQ DOMAIN-CONTAINING PROTEIN 1-RELATED"/>
    <property type="match status" value="1"/>
</dbReference>
<dbReference type="InterPro" id="IPR025875">
    <property type="entry name" value="Leu-rich_rpt_4"/>
</dbReference>
<accession>A0A397RY58</accession>
<dbReference type="Gene3D" id="3.80.10.10">
    <property type="entry name" value="Ribonuclease Inhibitor"/>
    <property type="match status" value="1"/>
</dbReference>
<sequence length="169" mass="19316">MKGRNYSNLEGKLDLSDFVNLKELSCRLNKLTSLDLSNCPKLEEVACNDNLLTSLALPSNLTNLRELDLSNNNFPVNQDLSFLTPYTSLERVWLENNNKKRINQDIYNHFSGSLDYLSNMKKLKKLDISNTDIDEVDVNKLPTSLKSIKYSIEERPSCKLTKIVSQLDV</sequence>
<evidence type="ECO:0000256" key="1">
    <source>
        <dbReference type="ARBA" id="ARBA00022614"/>
    </source>
</evidence>
<dbReference type="InterPro" id="IPR001611">
    <property type="entry name" value="Leu-rich_rpt"/>
</dbReference>
<keyword evidence="1" id="KW-0433">Leucine-rich repeat</keyword>
<protein>
    <submittedName>
        <fullName evidence="3">Uncharacterized protein</fullName>
    </submittedName>
</protein>
<dbReference type="Proteomes" id="UP000265703">
    <property type="component" value="Unassembled WGS sequence"/>
</dbReference>
<dbReference type="PANTHER" id="PTHR46652:SF3">
    <property type="entry name" value="LEUCINE-RICH REPEAT-CONTAINING PROTEIN 9"/>
    <property type="match status" value="1"/>
</dbReference>
<dbReference type="Pfam" id="PF12799">
    <property type="entry name" value="LRR_4"/>
    <property type="match status" value="1"/>
</dbReference>
<dbReference type="AlphaFoldDB" id="A0A397RY58"/>
<dbReference type="InterPro" id="IPR032675">
    <property type="entry name" value="LRR_dom_sf"/>
</dbReference>
<comment type="caution">
    <text evidence="3">The sequence shown here is derived from an EMBL/GenBank/DDBJ whole genome shotgun (WGS) entry which is preliminary data.</text>
</comment>
<dbReference type="PROSITE" id="PS51450">
    <property type="entry name" value="LRR"/>
    <property type="match status" value="1"/>
</dbReference>
<keyword evidence="4" id="KW-1185">Reference proteome</keyword>
<reference evidence="3 4" key="1">
    <citation type="submission" date="2018-06" db="EMBL/GenBank/DDBJ databases">
        <title>Comparative genomics reveals the genomic features of Rhizophagus irregularis, R. cerebriforme, R. diaphanum and Gigaspora rosea, and their symbiotic lifestyle signature.</title>
        <authorList>
            <person name="Morin E."/>
            <person name="San Clemente H."/>
            <person name="Chen E.C.H."/>
            <person name="De La Providencia I."/>
            <person name="Hainaut M."/>
            <person name="Kuo A."/>
            <person name="Kohler A."/>
            <person name="Murat C."/>
            <person name="Tang N."/>
            <person name="Roy S."/>
            <person name="Loubradou J."/>
            <person name="Henrissat B."/>
            <person name="Grigoriev I.V."/>
            <person name="Corradi N."/>
            <person name="Roux C."/>
            <person name="Martin F.M."/>
        </authorList>
    </citation>
    <scope>NUCLEOTIDE SEQUENCE [LARGE SCALE GENOMIC DNA]</scope>
    <source>
        <strain evidence="3 4">DAOM 227022</strain>
    </source>
</reference>
<dbReference type="EMBL" id="QKYT01002523">
    <property type="protein sequence ID" value="RIA78638.1"/>
    <property type="molecule type" value="Genomic_DNA"/>
</dbReference>
<proteinExistence type="predicted"/>
<name>A0A397RY58_9GLOM</name>
<evidence type="ECO:0000313" key="4">
    <source>
        <dbReference type="Proteomes" id="UP000265703"/>
    </source>
</evidence>
<evidence type="ECO:0000256" key="2">
    <source>
        <dbReference type="ARBA" id="ARBA00022737"/>
    </source>
</evidence>
<dbReference type="OrthoDB" id="2404189at2759"/>
<organism evidence="3 4">
    <name type="scientific">Glomus cerebriforme</name>
    <dbReference type="NCBI Taxonomy" id="658196"/>
    <lineage>
        <taxon>Eukaryota</taxon>
        <taxon>Fungi</taxon>
        <taxon>Fungi incertae sedis</taxon>
        <taxon>Mucoromycota</taxon>
        <taxon>Glomeromycotina</taxon>
        <taxon>Glomeromycetes</taxon>
        <taxon>Glomerales</taxon>
        <taxon>Glomeraceae</taxon>
        <taxon>Glomus</taxon>
    </lineage>
</organism>
<dbReference type="SUPFAM" id="SSF52058">
    <property type="entry name" value="L domain-like"/>
    <property type="match status" value="1"/>
</dbReference>